<keyword evidence="11" id="KW-1015">Disulfide bond</keyword>
<reference evidence="19 20" key="1">
    <citation type="journal article" date="2011" name="Proc. Natl. Acad. Sci. U.S.A.">
        <title>Evolutionary erosion of yeast sex chromosomes by mating-type switching accidents.</title>
        <authorList>
            <person name="Gordon J.L."/>
            <person name="Armisen D."/>
            <person name="Proux-Wera E."/>
            <person name="Oheigeartaigh S.S."/>
            <person name="Byrne K.P."/>
            <person name="Wolfe K.H."/>
        </authorList>
    </citation>
    <scope>NUCLEOTIDE SEQUENCE [LARGE SCALE GENOMIC DNA]</scope>
    <source>
        <strain evidence="20">ATCC 22294 / BCRC 22015 / CBS 2517 / CECT 1963 / NBRC 1671 / NRRL Y-8276</strain>
    </source>
</reference>
<proteinExistence type="inferred from homology"/>
<feature type="active site" evidence="16">
    <location>
        <position position="149"/>
    </location>
</feature>
<dbReference type="InParanoid" id="H2AZC6"/>
<dbReference type="GO" id="GO:0033897">
    <property type="term" value="F:ribonuclease T2 activity"/>
    <property type="evidence" value="ECO:0007669"/>
    <property type="project" value="UniProtKB-EC"/>
</dbReference>
<dbReference type="Gene3D" id="3.90.730.10">
    <property type="entry name" value="Ribonuclease T2-like"/>
    <property type="match status" value="1"/>
</dbReference>
<keyword evidence="13" id="KW-0456">Lyase</keyword>
<dbReference type="FunCoup" id="H2AZC6">
    <property type="interactions" value="165"/>
</dbReference>
<feature type="domain" description="RNase T2-like C-terminal" evidence="18">
    <location>
        <begin position="296"/>
        <end position="417"/>
    </location>
</feature>
<sequence length="424" mass="49593">MPQMLLHNLLALQTIFNSDVNDIAPSCPFNPPLTCENKTIVPDQCCFEYPGGIFLQSQFWNYLPSKRNLNTSELINELGPLDSFTVHGLWPDTCIGSYEQFCEKDMFIDDVYYLLHSDEFQGSLELYNFMKLYWKNNVVNNEESLWIHEYNKHGTCIKNIRPECYSRWNSHGNEKLWKRKSVIDYFNITRNLFQDLNSFEMLAKHGISPSINRTYTKREIQDALKDEFNGKTVFINCDSNNVLNEIWYFHLLNGPFLNEKFVPIDALESPPFSKCKATGIRYYPKGHIPSDDNGSDEKKGELRIVTDDKKNNGFLIKNGHWLAKGTPATFKLLKSPFGNYYLKSRLGYCRIHNDRNELFKCHYENTRDATQFEFDDLNSLIGYSNGFKWGSFDESEDSQREVYHLTDRNANHLKFKFQLKFSAL</sequence>
<dbReference type="EMBL" id="HE650828">
    <property type="protein sequence ID" value="CCF59682.1"/>
    <property type="molecule type" value="Genomic_DNA"/>
</dbReference>
<keyword evidence="12" id="KW-0325">Glycoprotein</keyword>
<evidence type="ECO:0000256" key="16">
    <source>
        <dbReference type="PIRSR" id="PIRSR633697-1"/>
    </source>
</evidence>
<dbReference type="eggNOG" id="KOG1642">
    <property type="taxonomic scope" value="Eukaryota"/>
</dbReference>
<dbReference type="GO" id="GO:0000324">
    <property type="term" value="C:fungal-type vacuole"/>
    <property type="evidence" value="ECO:0007669"/>
    <property type="project" value="EnsemblFungi"/>
</dbReference>
<dbReference type="AlphaFoldDB" id="H2AZC6"/>
<organism evidence="19 20">
    <name type="scientific">Kazachstania africana (strain ATCC 22294 / BCRC 22015 / CBS 2517 / CECT 1963 / NBRC 1671 / NRRL Y-8276)</name>
    <name type="common">Yeast</name>
    <name type="synonym">Kluyveromyces africanus</name>
    <dbReference type="NCBI Taxonomy" id="1071382"/>
    <lineage>
        <taxon>Eukaryota</taxon>
        <taxon>Fungi</taxon>
        <taxon>Dikarya</taxon>
        <taxon>Ascomycota</taxon>
        <taxon>Saccharomycotina</taxon>
        <taxon>Saccharomycetes</taxon>
        <taxon>Saccharomycetales</taxon>
        <taxon>Saccharomycetaceae</taxon>
        <taxon>Kazachstania</taxon>
    </lineage>
</organism>
<evidence type="ECO:0000256" key="10">
    <source>
        <dbReference type="ARBA" id="ARBA00022801"/>
    </source>
</evidence>
<keyword evidence="10" id="KW-0378">Hydrolase</keyword>
<evidence type="ECO:0000256" key="4">
    <source>
        <dbReference type="ARBA" id="ARBA00012571"/>
    </source>
</evidence>
<dbReference type="InterPro" id="IPR018188">
    <property type="entry name" value="RNase_T2_His_AS_1"/>
</dbReference>
<evidence type="ECO:0000256" key="5">
    <source>
        <dbReference type="ARBA" id="ARBA00022490"/>
    </source>
</evidence>
<evidence type="ECO:0000256" key="9">
    <source>
        <dbReference type="ARBA" id="ARBA00022759"/>
    </source>
</evidence>
<dbReference type="GeneID" id="13887678"/>
<evidence type="ECO:0000313" key="20">
    <source>
        <dbReference type="Proteomes" id="UP000005220"/>
    </source>
</evidence>
<evidence type="ECO:0000256" key="1">
    <source>
        <dbReference type="ARBA" id="ARBA00004410"/>
    </source>
</evidence>
<evidence type="ECO:0000256" key="6">
    <source>
        <dbReference type="ARBA" id="ARBA00022554"/>
    </source>
</evidence>
<evidence type="ECO:0000256" key="7">
    <source>
        <dbReference type="ARBA" id="ARBA00022722"/>
    </source>
</evidence>
<dbReference type="GO" id="GO:0005775">
    <property type="term" value="C:vacuolar lumen"/>
    <property type="evidence" value="ECO:0007669"/>
    <property type="project" value="UniProtKB-SubCell"/>
</dbReference>
<evidence type="ECO:0000256" key="11">
    <source>
        <dbReference type="ARBA" id="ARBA00023157"/>
    </source>
</evidence>
<dbReference type="Pfam" id="PF00445">
    <property type="entry name" value="Ribonuclease_T2"/>
    <property type="match status" value="1"/>
</dbReference>
<evidence type="ECO:0000256" key="13">
    <source>
        <dbReference type="ARBA" id="ARBA00023239"/>
    </source>
</evidence>
<feature type="active site" evidence="16">
    <location>
        <position position="87"/>
    </location>
</feature>
<keyword evidence="8" id="KW-0732">Signal</keyword>
<feature type="active site" evidence="16">
    <location>
        <position position="153"/>
    </location>
</feature>
<protein>
    <recommendedName>
        <fullName evidence="15">Ribonuclease T2-like</fullName>
        <ecNumber evidence="4">4.6.1.19</ecNumber>
    </recommendedName>
</protein>
<keyword evidence="9" id="KW-0255">Endonuclease</keyword>
<dbReference type="GO" id="GO:0000902">
    <property type="term" value="P:cell morphogenesis"/>
    <property type="evidence" value="ECO:0007669"/>
    <property type="project" value="EnsemblFungi"/>
</dbReference>
<keyword evidence="20" id="KW-1185">Reference proteome</keyword>
<gene>
    <name evidence="19" type="primary">KAFR0H02730</name>
    <name evidence="19" type="ORF">KAFR_0H02730</name>
</gene>
<dbReference type="HOGENOM" id="CLU_037966_0_1_1"/>
<dbReference type="InterPro" id="IPR036430">
    <property type="entry name" value="RNase_T2-like_sf"/>
</dbReference>
<evidence type="ECO:0000256" key="8">
    <source>
        <dbReference type="ARBA" id="ARBA00022729"/>
    </source>
</evidence>
<evidence type="ECO:0000313" key="19">
    <source>
        <dbReference type="EMBL" id="CCF59682.1"/>
    </source>
</evidence>
<dbReference type="Proteomes" id="UP000005220">
    <property type="component" value="Chromosome 8"/>
</dbReference>
<dbReference type="InterPro" id="IPR033130">
    <property type="entry name" value="RNase_T2_His_AS_2"/>
</dbReference>
<evidence type="ECO:0000256" key="2">
    <source>
        <dbReference type="ARBA" id="ARBA00004496"/>
    </source>
</evidence>
<keyword evidence="7" id="KW-0540">Nuclease</keyword>
<evidence type="ECO:0000256" key="12">
    <source>
        <dbReference type="ARBA" id="ARBA00023180"/>
    </source>
</evidence>
<dbReference type="GO" id="GO:0003723">
    <property type="term" value="F:RNA binding"/>
    <property type="evidence" value="ECO:0007669"/>
    <property type="project" value="InterPro"/>
</dbReference>
<dbReference type="OrthoDB" id="435754at2759"/>
<dbReference type="GO" id="GO:0016787">
    <property type="term" value="F:hydrolase activity"/>
    <property type="evidence" value="ECO:0007669"/>
    <property type="project" value="UniProtKB-KW"/>
</dbReference>
<dbReference type="Pfam" id="PF25488">
    <property type="entry name" value="RNaseT2L_C"/>
    <property type="match status" value="1"/>
</dbReference>
<dbReference type="STRING" id="1071382.H2AZC6"/>
<accession>H2AZC6</accession>
<comment type="similarity">
    <text evidence="3 17">Belongs to the RNase T2 family.</text>
</comment>
<dbReference type="GO" id="GO:0005829">
    <property type="term" value="C:cytosol"/>
    <property type="evidence" value="ECO:0007669"/>
    <property type="project" value="EnsemblFungi"/>
</dbReference>
<evidence type="ECO:0000259" key="18">
    <source>
        <dbReference type="Pfam" id="PF25488"/>
    </source>
</evidence>
<dbReference type="GO" id="GO:0005576">
    <property type="term" value="C:extracellular region"/>
    <property type="evidence" value="ECO:0007669"/>
    <property type="project" value="EnsemblFungi"/>
</dbReference>
<dbReference type="PROSITE" id="PS00531">
    <property type="entry name" value="RNASE_T2_2"/>
    <property type="match status" value="1"/>
</dbReference>
<dbReference type="EC" id="4.6.1.19" evidence="4"/>
<keyword evidence="5" id="KW-0963">Cytoplasm</keyword>
<evidence type="ECO:0000256" key="17">
    <source>
        <dbReference type="RuleBase" id="RU004328"/>
    </source>
</evidence>
<dbReference type="InterPro" id="IPR001568">
    <property type="entry name" value="RNase_T2-like"/>
</dbReference>
<evidence type="ECO:0000256" key="14">
    <source>
        <dbReference type="ARBA" id="ARBA00025494"/>
    </source>
</evidence>
<evidence type="ECO:0000256" key="3">
    <source>
        <dbReference type="ARBA" id="ARBA00007469"/>
    </source>
</evidence>
<dbReference type="CDD" id="cd01061">
    <property type="entry name" value="RNase_T2_euk"/>
    <property type="match status" value="1"/>
</dbReference>
<dbReference type="GO" id="GO:0006402">
    <property type="term" value="P:mRNA catabolic process"/>
    <property type="evidence" value="ECO:0007669"/>
    <property type="project" value="EnsemblFungi"/>
</dbReference>
<dbReference type="PANTHER" id="PTHR11240:SF22">
    <property type="entry name" value="RIBONUCLEASE T2"/>
    <property type="match status" value="1"/>
</dbReference>
<dbReference type="RefSeq" id="XP_003958817.1">
    <property type="nucleotide sequence ID" value="XM_003958768.1"/>
</dbReference>
<dbReference type="InterPro" id="IPR033697">
    <property type="entry name" value="Ribonuclease_T2_eukaryotic"/>
</dbReference>
<comment type="function">
    <text evidence="14">Rnase which modulates cell survival under stress conditions. Released from the vacuole to the cytoplasm during stress to promote tRNA and rRNA cleavage and to activate separately a downstream pathway that promotes cell death. Involved in cell size, vacuolar morphology and growth at high temperatures and high salt concentration.</text>
</comment>
<dbReference type="SUPFAM" id="SSF55895">
    <property type="entry name" value="Ribonuclease Rh-like"/>
    <property type="match status" value="1"/>
</dbReference>
<dbReference type="InterPro" id="IPR057328">
    <property type="entry name" value="RNaseT2L_C"/>
</dbReference>
<keyword evidence="6" id="KW-0926">Vacuole</keyword>
<dbReference type="GO" id="GO:0006915">
    <property type="term" value="P:apoptotic process"/>
    <property type="evidence" value="ECO:0007669"/>
    <property type="project" value="EnsemblFungi"/>
</dbReference>
<name>H2AZC6_KAZAF</name>
<dbReference type="PANTHER" id="PTHR11240">
    <property type="entry name" value="RIBONUCLEASE T2"/>
    <property type="match status" value="1"/>
</dbReference>
<comment type="subcellular location">
    <subcellularLocation>
        <location evidence="2">Cytoplasm</location>
    </subcellularLocation>
    <subcellularLocation>
        <location evidence="1">Vacuole lumen</location>
    </subcellularLocation>
</comment>
<evidence type="ECO:0000256" key="15">
    <source>
        <dbReference type="ARBA" id="ARBA00071169"/>
    </source>
</evidence>
<dbReference type="KEGG" id="kaf:KAFR_0H02730"/>
<dbReference type="PROSITE" id="PS00530">
    <property type="entry name" value="RNASE_T2_1"/>
    <property type="match status" value="1"/>
</dbReference>